<dbReference type="InterPro" id="IPR016291">
    <property type="entry name" value="Isochorismatase"/>
</dbReference>
<dbReference type="GO" id="GO:0008908">
    <property type="term" value="F:isochorismatase activity"/>
    <property type="evidence" value="ECO:0007669"/>
    <property type="project" value="InterPro"/>
</dbReference>
<dbReference type="EMBL" id="JAGSMN010001265">
    <property type="protein sequence ID" value="MBR7678194.1"/>
    <property type="molecule type" value="Genomic_DNA"/>
</dbReference>
<dbReference type="Gene3D" id="3.40.50.850">
    <property type="entry name" value="Isochorismatase-like"/>
    <property type="match status" value="1"/>
</dbReference>
<feature type="non-terminal residue" evidence="3">
    <location>
        <position position="97"/>
    </location>
</feature>
<reference evidence="3" key="1">
    <citation type="submission" date="2021-04" db="EMBL/GenBank/DDBJ databases">
        <title>Sequencing of actinobacteria type strains.</title>
        <authorList>
            <person name="Nguyen G.-S."/>
            <person name="Wentzel A."/>
        </authorList>
    </citation>
    <scope>NUCLEOTIDE SEQUENCE</scope>
    <source>
        <strain evidence="3">DSM 42095</strain>
    </source>
</reference>
<sequence length="97" mass="10645">MALPAITPYPMPDKGALPRNKADWSPHPDRAVLLVHDLQNYFLGAFPPGTSPRTELLDNTAHVLGRCRELGVPVVYSAQVGGQTPEERGLQQDFWGP</sequence>
<feature type="domain" description="Isochorismatase-like" evidence="2">
    <location>
        <begin position="32"/>
        <end position="88"/>
    </location>
</feature>
<evidence type="ECO:0000313" key="4">
    <source>
        <dbReference type="Proteomes" id="UP000675554"/>
    </source>
</evidence>
<evidence type="ECO:0000259" key="2">
    <source>
        <dbReference type="Pfam" id="PF00857"/>
    </source>
</evidence>
<comment type="caution">
    <text evidence="3">The sequence shown here is derived from an EMBL/GenBank/DDBJ whole genome shotgun (WGS) entry which is preliminary data.</text>
</comment>
<organism evidence="3 4">
    <name type="scientific">Streptomyces daliensis</name>
    <dbReference type="NCBI Taxonomy" id="299421"/>
    <lineage>
        <taxon>Bacteria</taxon>
        <taxon>Bacillati</taxon>
        <taxon>Actinomycetota</taxon>
        <taxon>Actinomycetes</taxon>
        <taxon>Kitasatosporales</taxon>
        <taxon>Streptomycetaceae</taxon>
        <taxon>Streptomyces</taxon>
    </lineage>
</organism>
<dbReference type="Pfam" id="PF00857">
    <property type="entry name" value="Isochorismatase"/>
    <property type="match status" value="1"/>
</dbReference>
<proteinExistence type="predicted"/>
<dbReference type="InterPro" id="IPR000868">
    <property type="entry name" value="Isochorismatase-like_dom"/>
</dbReference>
<feature type="region of interest" description="Disordered" evidence="1">
    <location>
        <begin position="1"/>
        <end position="23"/>
    </location>
</feature>
<accession>A0A8T4J9A4</accession>
<dbReference type="Proteomes" id="UP000675554">
    <property type="component" value="Unassembled WGS sequence"/>
</dbReference>
<evidence type="ECO:0000256" key="1">
    <source>
        <dbReference type="SAM" id="MobiDB-lite"/>
    </source>
</evidence>
<dbReference type="PRINTS" id="PR01398">
    <property type="entry name" value="ISCHRISMTASE"/>
</dbReference>
<gene>
    <name evidence="3" type="ORF">KDA82_35495</name>
</gene>
<dbReference type="AlphaFoldDB" id="A0A8T4J9A4"/>
<dbReference type="SUPFAM" id="SSF52499">
    <property type="entry name" value="Isochorismatase-like hydrolases"/>
    <property type="match status" value="1"/>
</dbReference>
<evidence type="ECO:0000313" key="3">
    <source>
        <dbReference type="EMBL" id="MBR7678194.1"/>
    </source>
</evidence>
<keyword evidence="4" id="KW-1185">Reference proteome</keyword>
<dbReference type="InterPro" id="IPR036380">
    <property type="entry name" value="Isochorismatase-like_sf"/>
</dbReference>
<name>A0A8T4J9A4_9ACTN</name>
<protein>
    <submittedName>
        <fullName evidence="3">Isochorismatase family protein</fullName>
    </submittedName>
</protein>